<gene>
    <name evidence="2" type="ORF">KQI75_12455</name>
</gene>
<reference evidence="2 3" key="1">
    <citation type="submission" date="2021-06" db="EMBL/GenBank/DDBJ databases">
        <authorList>
            <person name="Sun Q."/>
            <person name="Li D."/>
        </authorList>
    </citation>
    <scope>NUCLEOTIDE SEQUENCE [LARGE SCALE GENOMIC DNA]</scope>
    <source>
        <strain evidence="2 3">MSJd-7</strain>
    </source>
</reference>
<comment type="caution">
    <text evidence="2">The sequence shown here is derived from an EMBL/GenBank/DDBJ whole genome shotgun (WGS) entry which is preliminary data.</text>
</comment>
<dbReference type="CDD" id="cd06259">
    <property type="entry name" value="YdcF-like"/>
    <property type="match status" value="1"/>
</dbReference>
<dbReference type="InterPro" id="IPR051599">
    <property type="entry name" value="Cell_Envelope_Assoc"/>
</dbReference>
<name>A0ABS6EV10_9FIRM</name>
<organism evidence="2 3">
    <name type="scientific">Butyricicoccus intestinisimiae</name>
    <dbReference type="NCBI Taxonomy" id="2841509"/>
    <lineage>
        <taxon>Bacteria</taxon>
        <taxon>Bacillati</taxon>
        <taxon>Bacillota</taxon>
        <taxon>Clostridia</taxon>
        <taxon>Eubacteriales</taxon>
        <taxon>Butyricicoccaceae</taxon>
        <taxon>Butyricicoccus</taxon>
    </lineage>
</organism>
<dbReference type="RefSeq" id="WP_216471132.1">
    <property type="nucleotide sequence ID" value="NZ_JAHLQI010000008.1"/>
</dbReference>
<accession>A0ABS6EV10</accession>
<proteinExistence type="predicted"/>
<evidence type="ECO:0000313" key="2">
    <source>
        <dbReference type="EMBL" id="MBU5491412.1"/>
    </source>
</evidence>
<evidence type="ECO:0000313" key="3">
    <source>
        <dbReference type="Proteomes" id="UP000783588"/>
    </source>
</evidence>
<protein>
    <submittedName>
        <fullName evidence="2">YdcF family protein</fullName>
    </submittedName>
</protein>
<dbReference type="Pfam" id="PF02698">
    <property type="entry name" value="DUF218"/>
    <property type="match status" value="1"/>
</dbReference>
<sequence length="221" mass="25739">MYDFHTDAKLLWEYHHLYQPLQKADCILGFGSHDLHVAERAAALYLAGYGEYIIFTGGFGRITKQIWNKPEAIKFAEIAGKRGVPQERILTESESTNTGENIRNTKRLLQQKQLSFSNYLIVDKPFKERRIYATLKKQWSDLDFRVTSPQNTYEEYYRYYQQSEQLHVADFLNILVGDLQRIDLYGRNGFQIPQEIPPDVWAAYRRLADAGFDKQLIAGCS</sequence>
<dbReference type="InterPro" id="IPR003848">
    <property type="entry name" value="DUF218"/>
</dbReference>
<evidence type="ECO:0000259" key="1">
    <source>
        <dbReference type="Pfam" id="PF02698"/>
    </source>
</evidence>
<feature type="domain" description="DUF218" evidence="1">
    <location>
        <begin position="35"/>
        <end position="151"/>
    </location>
</feature>
<dbReference type="Proteomes" id="UP000783588">
    <property type="component" value="Unassembled WGS sequence"/>
</dbReference>
<dbReference type="PANTHER" id="PTHR30336">
    <property type="entry name" value="INNER MEMBRANE PROTEIN, PROBABLE PERMEASE"/>
    <property type="match status" value="1"/>
</dbReference>
<keyword evidence="3" id="KW-1185">Reference proteome</keyword>
<dbReference type="PANTHER" id="PTHR30336:SF20">
    <property type="entry name" value="DUF218 DOMAIN-CONTAINING PROTEIN"/>
    <property type="match status" value="1"/>
</dbReference>
<dbReference type="EMBL" id="JAHLQI010000008">
    <property type="protein sequence ID" value="MBU5491412.1"/>
    <property type="molecule type" value="Genomic_DNA"/>
</dbReference>